<evidence type="ECO:0000313" key="3">
    <source>
        <dbReference type="Proteomes" id="UP000433876"/>
    </source>
</evidence>
<evidence type="ECO:0000256" key="1">
    <source>
        <dbReference type="SAM" id="MobiDB-lite"/>
    </source>
</evidence>
<name>A0A8S8ZBV0_SORMA</name>
<feature type="compositionally biased region" description="Acidic residues" evidence="1">
    <location>
        <begin position="126"/>
        <end position="147"/>
    </location>
</feature>
<dbReference type="EMBL" id="NMPR01000212">
    <property type="protein sequence ID" value="KAA8628034.1"/>
    <property type="molecule type" value="Genomic_DNA"/>
</dbReference>
<comment type="caution">
    <text evidence="2">The sequence shown here is derived from an EMBL/GenBank/DDBJ whole genome shotgun (WGS) entry which is preliminary data.</text>
</comment>
<proteinExistence type="predicted"/>
<dbReference type="AlphaFoldDB" id="A0A8S8ZBV0"/>
<gene>
    <name evidence="2" type="ORF">SMACR_00592</name>
</gene>
<sequence>MSYSPICKMLFELKHKGQPHYIRKRQKNAKPTGLTVAQRQIAAPPEGGQPASPLYQFFDISQYQNDWKPTIRQIMDRPEYGTEYVELDNGFWYLLELDGSFTHMTDHEFQDFLKWKKEQEAGENGGGDDNDLDTSMEDWDGEGEDAPDPSLSMLNSEIEALDAEMKDFDSELKRSS</sequence>
<protein>
    <submittedName>
        <fullName evidence="2">Uncharacterized protein</fullName>
    </submittedName>
</protein>
<accession>A0A8S8ZBV0</accession>
<dbReference type="VEuPathDB" id="FungiDB:SMAC_00592"/>
<reference evidence="2 3" key="1">
    <citation type="submission" date="2017-07" db="EMBL/GenBank/DDBJ databases">
        <title>Genome sequence of the Sordaria macrospora wild type strain R19027.</title>
        <authorList>
            <person name="Nowrousian M."/>
            <person name="Teichert I."/>
            <person name="Kueck U."/>
        </authorList>
    </citation>
    <scope>NUCLEOTIDE SEQUENCE [LARGE SCALE GENOMIC DNA]</scope>
    <source>
        <strain evidence="2 3">R19027</strain>
        <tissue evidence="2">Mycelium</tissue>
    </source>
</reference>
<feature type="region of interest" description="Disordered" evidence="1">
    <location>
        <begin position="120"/>
        <end position="158"/>
    </location>
</feature>
<evidence type="ECO:0000313" key="2">
    <source>
        <dbReference type="EMBL" id="KAA8628034.1"/>
    </source>
</evidence>
<organism evidence="2 3">
    <name type="scientific">Sordaria macrospora</name>
    <dbReference type="NCBI Taxonomy" id="5147"/>
    <lineage>
        <taxon>Eukaryota</taxon>
        <taxon>Fungi</taxon>
        <taxon>Dikarya</taxon>
        <taxon>Ascomycota</taxon>
        <taxon>Pezizomycotina</taxon>
        <taxon>Sordariomycetes</taxon>
        <taxon>Sordariomycetidae</taxon>
        <taxon>Sordariales</taxon>
        <taxon>Sordariaceae</taxon>
        <taxon>Sordaria</taxon>
    </lineage>
</organism>
<dbReference type="Proteomes" id="UP000433876">
    <property type="component" value="Unassembled WGS sequence"/>
</dbReference>
<dbReference type="OMA" id="VYAFFDI"/>